<dbReference type="RefSeq" id="WP_205663458.1">
    <property type="nucleotide sequence ID" value="NZ_BSYK01000001.1"/>
</dbReference>
<comment type="caution">
    <text evidence="2">The sequence shown here is derived from an EMBL/GenBank/DDBJ whole genome shotgun (WGS) entry which is preliminary data.</text>
</comment>
<protein>
    <submittedName>
        <fullName evidence="2">Uncharacterized protein</fullName>
    </submittedName>
</protein>
<dbReference type="AlphaFoldDB" id="A0AAX6BHX0"/>
<accession>A0AAX6BHX0</accession>
<keyword evidence="1" id="KW-1133">Transmembrane helix</keyword>
<sequence length="97" mass="10636">MAIAIALLILVLGLMFARGLSQGRSTKRKYIIWGTATILIIAPFFSWIVSILFGINQGDGFAAVGLMMLLFPIFFLIGLVTLLIGIFKKESTNESIQ</sequence>
<organism evidence="2 3">
    <name type="scientific">Priestia megaterium</name>
    <name type="common">Bacillus megaterium</name>
    <dbReference type="NCBI Taxonomy" id="1404"/>
    <lineage>
        <taxon>Bacteria</taxon>
        <taxon>Bacillati</taxon>
        <taxon>Bacillota</taxon>
        <taxon>Bacilli</taxon>
        <taxon>Bacillales</taxon>
        <taxon>Bacillaceae</taxon>
        <taxon>Priestia</taxon>
    </lineage>
</organism>
<evidence type="ECO:0000313" key="3">
    <source>
        <dbReference type="Proteomes" id="UP001165240"/>
    </source>
</evidence>
<keyword evidence="1" id="KW-0472">Membrane</keyword>
<dbReference type="Proteomes" id="UP001165240">
    <property type="component" value="Unassembled WGS sequence"/>
</dbReference>
<gene>
    <name evidence="2" type="ORF">ShirakiTB12_17850</name>
</gene>
<evidence type="ECO:0000313" key="2">
    <source>
        <dbReference type="EMBL" id="GMG73317.1"/>
    </source>
</evidence>
<feature type="transmembrane region" description="Helical" evidence="1">
    <location>
        <begin position="31"/>
        <end position="54"/>
    </location>
</feature>
<proteinExistence type="predicted"/>
<dbReference type="EMBL" id="BSYK01000001">
    <property type="protein sequence ID" value="GMG73317.1"/>
    <property type="molecule type" value="Genomic_DNA"/>
</dbReference>
<keyword evidence="1" id="KW-0812">Transmembrane</keyword>
<evidence type="ECO:0000256" key="1">
    <source>
        <dbReference type="SAM" id="Phobius"/>
    </source>
</evidence>
<feature type="transmembrane region" description="Helical" evidence="1">
    <location>
        <begin position="61"/>
        <end position="87"/>
    </location>
</feature>
<name>A0AAX6BHX0_PRIMG</name>
<reference evidence="2" key="1">
    <citation type="journal article" date="2024" name="Appl Microbiol">
        <title>Effect of kuratsuki Bacillus and Priestia on Taste of Sake.</title>
        <authorList>
            <person name="Kobayashi K."/>
            <person name="Nishida H."/>
        </authorList>
    </citation>
    <scope>NUCLEOTIDE SEQUENCE</scope>
    <source>
        <strain evidence="2">B-12</strain>
    </source>
</reference>